<dbReference type="InterPro" id="IPR014284">
    <property type="entry name" value="RNA_pol_sigma-70_dom"/>
</dbReference>
<keyword evidence="5" id="KW-0804">Transcription</keyword>
<dbReference type="InterPro" id="IPR007627">
    <property type="entry name" value="RNA_pol_sigma70_r2"/>
</dbReference>
<evidence type="ECO:0000256" key="3">
    <source>
        <dbReference type="ARBA" id="ARBA00023082"/>
    </source>
</evidence>
<evidence type="ECO:0000313" key="8">
    <source>
        <dbReference type="EMBL" id="CBH95749.1"/>
    </source>
</evidence>
<feature type="domain" description="RNA polymerase sigma-70 region 2" evidence="6">
    <location>
        <begin position="33"/>
        <end position="99"/>
    </location>
</feature>
<dbReference type="Gene3D" id="1.10.10.10">
    <property type="entry name" value="Winged helix-like DNA-binding domain superfamily/Winged helix DNA-binding domain"/>
    <property type="match status" value="1"/>
</dbReference>
<comment type="caution">
    <text evidence="8">The sequence shown here is derived from an EMBL/GenBank/DDBJ whole genome shotgun (WGS) entry which is preliminary data.</text>
</comment>
<evidence type="ECO:0000256" key="4">
    <source>
        <dbReference type="ARBA" id="ARBA00023125"/>
    </source>
</evidence>
<dbReference type="InterPro" id="IPR013325">
    <property type="entry name" value="RNA_pol_sigma_r2"/>
</dbReference>
<feature type="domain" description="RNA polymerase sigma factor 70 region 4 type 2" evidence="7">
    <location>
        <begin position="145"/>
        <end position="196"/>
    </location>
</feature>
<dbReference type="SUPFAM" id="SSF88659">
    <property type="entry name" value="Sigma3 and sigma4 domains of RNA polymerase sigma factors"/>
    <property type="match status" value="1"/>
</dbReference>
<name>E6PLE8_9ZZZZ</name>
<dbReference type="SUPFAM" id="SSF88946">
    <property type="entry name" value="Sigma2 domain of RNA polymerase sigma factors"/>
    <property type="match status" value="1"/>
</dbReference>
<dbReference type="NCBIfam" id="TIGR02937">
    <property type="entry name" value="sigma70-ECF"/>
    <property type="match status" value="1"/>
</dbReference>
<accession>E6PLE8</accession>
<dbReference type="NCBIfam" id="TIGR02943">
    <property type="entry name" value="Sig70_famx1"/>
    <property type="match status" value="1"/>
</dbReference>
<gene>
    <name evidence="8" type="ORF">CARN2_2016</name>
</gene>
<dbReference type="GO" id="GO:0003677">
    <property type="term" value="F:DNA binding"/>
    <property type="evidence" value="ECO:0007669"/>
    <property type="project" value="UniProtKB-KW"/>
</dbReference>
<keyword evidence="3" id="KW-0731">Sigma factor</keyword>
<dbReference type="InterPro" id="IPR036388">
    <property type="entry name" value="WH-like_DNA-bd_sf"/>
</dbReference>
<evidence type="ECO:0000256" key="2">
    <source>
        <dbReference type="ARBA" id="ARBA00023015"/>
    </source>
</evidence>
<evidence type="ECO:0000259" key="6">
    <source>
        <dbReference type="Pfam" id="PF04542"/>
    </source>
</evidence>
<dbReference type="InterPro" id="IPR013249">
    <property type="entry name" value="RNA_pol_sigma70_r4_t2"/>
</dbReference>
<proteinExistence type="inferred from homology"/>
<dbReference type="Gene3D" id="1.10.1740.10">
    <property type="match status" value="1"/>
</dbReference>
<organism evidence="8">
    <name type="scientific">mine drainage metagenome</name>
    <dbReference type="NCBI Taxonomy" id="410659"/>
    <lineage>
        <taxon>unclassified sequences</taxon>
        <taxon>metagenomes</taxon>
        <taxon>ecological metagenomes</taxon>
    </lineage>
</organism>
<evidence type="ECO:0000256" key="1">
    <source>
        <dbReference type="ARBA" id="ARBA00010641"/>
    </source>
</evidence>
<dbReference type="EMBL" id="CABM01000011">
    <property type="protein sequence ID" value="CBH95749.1"/>
    <property type="molecule type" value="Genomic_DNA"/>
</dbReference>
<dbReference type="InterPro" id="IPR013324">
    <property type="entry name" value="RNA_pol_sigma_r3/r4-like"/>
</dbReference>
<dbReference type="InterPro" id="IPR039425">
    <property type="entry name" value="RNA_pol_sigma-70-like"/>
</dbReference>
<keyword evidence="2" id="KW-0805">Transcription regulation</keyword>
<reference evidence="8" key="1">
    <citation type="submission" date="2009-10" db="EMBL/GenBank/DDBJ databases">
        <title>Diversity of trophic interactions inside an arsenic-rich microbial ecosystem.</title>
        <authorList>
            <person name="Bertin P.N."/>
            <person name="Heinrich-Salmeron A."/>
            <person name="Pelletier E."/>
            <person name="Goulhen-Chollet F."/>
            <person name="Arsene-Ploetze F."/>
            <person name="Gallien S."/>
            <person name="Calteau A."/>
            <person name="Vallenet D."/>
            <person name="Casiot C."/>
            <person name="Chane-Woon-Ming B."/>
            <person name="Giloteaux L."/>
            <person name="Barakat M."/>
            <person name="Bonnefoy V."/>
            <person name="Bruneel O."/>
            <person name="Chandler M."/>
            <person name="Cleiss J."/>
            <person name="Duran R."/>
            <person name="Elbaz-Poulichet F."/>
            <person name="Fonknechten N."/>
            <person name="Lauga B."/>
            <person name="Mornico D."/>
            <person name="Ortet P."/>
            <person name="Schaeffer C."/>
            <person name="Siguier P."/>
            <person name="Alexander Thil Smith A."/>
            <person name="Van Dorsselaer A."/>
            <person name="Weissenbach J."/>
            <person name="Medigue C."/>
            <person name="Le Paslier D."/>
        </authorList>
    </citation>
    <scope>NUCLEOTIDE SEQUENCE</scope>
</reference>
<dbReference type="Pfam" id="PF08281">
    <property type="entry name" value="Sigma70_r4_2"/>
    <property type="match status" value="1"/>
</dbReference>
<dbReference type="PANTHER" id="PTHR43133">
    <property type="entry name" value="RNA POLYMERASE ECF-TYPE SIGMA FACTO"/>
    <property type="match status" value="1"/>
</dbReference>
<dbReference type="InterPro" id="IPR014289">
    <property type="entry name" value="RNA_pol_sigma-24-rel"/>
</dbReference>
<dbReference type="NCBIfam" id="NF009173">
    <property type="entry name" value="PRK12520.1"/>
    <property type="match status" value="1"/>
</dbReference>
<protein>
    <submittedName>
        <fullName evidence="8">Putative RNA polymerase sigma factor</fullName>
    </submittedName>
</protein>
<dbReference type="GO" id="GO:0006352">
    <property type="term" value="P:DNA-templated transcription initiation"/>
    <property type="evidence" value="ECO:0007669"/>
    <property type="project" value="InterPro"/>
</dbReference>
<dbReference type="Pfam" id="PF04542">
    <property type="entry name" value="Sigma70_r2"/>
    <property type="match status" value="1"/>
</dbReference>
<evidence type="ECO:0000259" key="7">
    <source>
        <dbReference type="Pfam" id="PF08281"/>
    </source>
</evidence>
<keyword evidence="4" id="KW-0238">DNA-binding</keyword>
<evidence type="ECO:0000256" key="5">
    <source>
        <dbReference type="ARBA" id="ARBA00023163"/>
    </source>
</evidence>
<dbReference type="GO" id="GO:0016987">
    <property type="term" value="F:sigma factor activity"/>
    <property type="evidence" value="ECO:0007669"/>
    <property type="project" value="UniProtKB-KW"/>
</dbReference>
<comment type="similarity">
    <text evidence="1">Belongs to the sigma-70 factor family. ECF subfamily.</text>
</comment>
<sequence length="210" mass="23955">MHQVCVTDLALADFASPMPAETADTLAELHRRVEALRPTLLRLAQLQLRNLAWAEDAVSETLLAVLEGAARFNGQAQFKTWVVGILKHKVLDQLRLRKREAAYDTDEEGEVVEDLVFAPDGHFRTMPQTWETPAGALQQRQFFEVLEACMAALPGQIGRVFLMREWLELDTDAICQELRISSTNVWTMLHRARMRLRECLQLNWFGNPAK</sequence>
<dbReference type="PANTHER" id="PTHR43133:SF8">
    <property type="entry name" value="RNA POLYMERASE SIGMA FACTOR HI_1459-RELATED"/>
    <property type="match status" value="1"/>
</dbReference>
<dbReference type="AlphaFoldDB" id="E6PLE8"/>